<comment type="subcellular location">
    <subcellularLocation>
        <location evidence="1">Cell membrane</location>
        <topology evidence="1">Multi-pass membrane protein</topology>
    </subcellularLocation>
</comment>
<evidence type="ECO:0000256" key="6">
    <source>
        <dbReference type="ARBA" id="ARBA00023136"/>
    </source>
</evidence>
<keyword evidence="8" id="KW-0282">Flagellum</keyword>
<keyword evidence="9" id="KW-1185">Reference proteome</keyword>
<keyword evidence="4 7" id="KW-0812">Transmembrane</keyword>
<dbReference type="EMBL" id="JAAGAA010000006">
    <property type="protein sequence ID" value="NDV12806.1"/>
    <property type="molecule type" value="Genomic_DNA"/>
</dbReference>
<keyword evidence="5 7" id="KW-1133">Transmembrane helix</keyword>
<gene>
    <name evidence="8" type="ORF">GZH52_08310</name>
</gene>
<feature type="transmembrane region" description="Helical" evidence="7">
    <location>
        <begin position="52"/>
        <end position="71"/>
    </location>
</feature>
<reference evidence="8 9" key="1">
    <citation type="submission" date="2020-02" db="EMBL/GenBank/DDBJ databases">
        <authorList>
            <person name="Yang Z."/>
        </authorList>
    </citation>
    <scope>NUCLEOTIDE SEQUENCE [LARGE SCALE GENOMIC DNA]</scope>
    <source>
        <strain evidence="8 9">HX-7-9</strain>
    </source>
</reference>
<sequence length="90" mass="9558">MLTPDIAVDLLNDTLDLTVVLVVLLILPGLIVGVVVSLIQAATQINEQTLSFLPRLLVTFAVLALAGHWITGALMDFCIAMFERAAALVG</sequence>
<feature type="transmembrane region" description="Helical" evidence="7">
    <location>
        <begin position="20"/>
        <end position="40"/>
    </location>
</feature>
<evidence type="ECO:0000256" key="4">
    <source>
        <dbReference type="ARBA" id="ARBA00022692"/>
    </source>
</evidence>
<dbReference type="PIRSF" id="PIRSF004669">
    <property type="entry name" value="FliQ"/>
    <property type="match status" value="1"/>
</dbReference>
<dbReference type="AlphaFoldDB" id="A0A6B2KRF0"/>
<name>A0A6B2KRF0_9NEIS</name>
<protein>
    <submittedName>
        <fullName evidence="8">Flagellar biosynthetic protein FliQ</fullName>
    </submittedName>
</protein>
<dbReference type="GO" id="GO:0005886">
    <property type="term" value="C:plasma membrane"/>
    <property type="evidence" value="ECO:0007669"/>
    <property type="project" value="UniProtKB-SubCell"/>
</dbReference>
<organism evidence="8 9">
    <name type="scientific">Crenobacter caeni</name>
    <dbReference type="NCBI Taxonomy" id="2705474"/>
    <lineage>
        <taxon>Bacteria</taxon>
        <taxon>Pseudomonadati</taxon>
        <taxon>Pseudomonadota</taxon>
        <taxon>Betaproteobacteria</taxon>
        <taxon>Neisseriales</taxon>
        <taxon>Neisseriaceae</taxon>
        <taxon>Crenobacter</taxon>
    </lineage>
</organism>
<evidence type="ECO:0000256" key="1">
    <source>
        <dbReference type="ARBA" id="ARBA00004651"/>
    </source>
</evidence>
<keyword evidence="6 7" id="KW-0472">Membrane</keyword>
<dbReference type="PANTHER" id="PTHR34040">
    <property type="entry name" value="FLAGELLAR BIOSYNTHETIC PROTEIN FLIQ"/>
    <property type="match status" value="1"/>
</dbReference>
<proteinExistence type="inferred from homology"/>
<dbReference type="GO" id="GO:0009306">
    <property type="term" value="P:protein secretion"/>
    <property type="evidence" value="ECO:0007669"/>
    <property type="project" value="InterPro"/>
</dbReference>
<dbReference type="RefSeq" id="WP_163316020.1">
    <property type="nucleotide sequence ID" value="NZ_JAAGAA010000006.1"/>
</dbReference>
<evidence type="ECO:0000256" key="5">
    <source>
        <dbReference type="ARBA" id="ARBA00022989"/>
    </source>
</evidence>
<evidence type="ECO:0000313" key="9">
    <source>
        <dbReference type="Proteomes" id="UP000482578"/>
    </source>
</evidence>
<keyword evidence="3" id="KW-1003">Cell membrane</keyword>
<evidence type="ECO:0000313" key="8">
    <source>
        <dbReference type="EMBL" id="NDV12806.1"/>
    </source>
</evidence>
<comment type="caution">
    <text evidence="8">The sequence shown here is derived from an EMBL/GenBank/DDBJ whole genome shotgun (WGS) entry which is preliminary data.</text>
</comment>
<accession>A0A6B2KRF0</accession>
<dbReference type="Pfam" id="PF01313">
    <property type="entry name" value="Bac_export_3"/>
    <property type="match status" value="1"/>
</dbReference>
<dbReference type="PRINTS" id="PR00952">
    <property type="entry name" value="TYPE3IMQPROT"/>
</dbReference>
<keyword evidence="8" id="KW-0969">Cilium</keyword>
<evidence type="ECO:0000256" key="2">
    <source>
        <dbReference type="ARBA" id="ARBA00006156"/>
    </source>
</evidence>
<dbReference type="PANTHER" id="PTHR34040:SF8">
    <property type="entry name" value="FLAGELLAR BIOSYNTHETIC PROTEIN FLIQ"/>
    <property type="match status" value="1"/>
</dbReference>
<dbReference type="Proteomes" id="UP000482578">
    <property type="component" value="Unassembled WGS sequence"/>
</dbReference>
<dbReference type="InterPro" id="IPR002191">
    <property type="entry name" value="Bac_export_3"/>
</dbReference>
<evidence type="ECO:0000256" key="3">
    <source>
        <dbReference type="ARBA" id="ARBA00022475"/>
    </source>
</evidence>
<comment type="similarity">
    <text evidence="2">Belongs to the FliQ/MopD/SpaQ family.</text>
</comment>
<keyword evidence="8" id="KW-0966">Cell projection</keyword>
<evidence type="ECO:0000256" key="7">
    <source>
        <dbReference type="SAM" id="Phobius"/>
    </source>
</evidence>